<evidence type="ECO:0000313" key="2">
    <source>
        <dbReference type="EMBL" id="MET3528298.1"/>
    </source>
</evidence>
<feature type="chain" id="PRO_5046710896" description="Invasion associated locus B family protein" evidence="1">
    <location>
        <begin position="20"/>
        <end position="166"/>
    </location>
</feature>
<sequence>MKSVAVALALLLSATAANAQEAQVWAVETPKDADAWLHFGTPETDDHPLAFSCERKSGQVRVAAVVDRKMGVRKDGNAWVDRAGVRAPWPLSISLASEGGSVTLRGAAEPHDPSGGTMVFTEFSTRAPFTEAFRKSGLVRLTAAGQTIEPPPAKKSMVRKFLGACK</sequence>
<keyword evidence="1" id="KW-0732">Signal</keyword>
<organism evidence="2 3">
    <name type="scientific">Phenylobacterium koreense</name>
    <dbReference type="NCBI Taxonomy" id="266125"/>
    <lineage>
        <taxon>Bacteria</taxon>
        <taxon>Pseudomonadati</taxon>
        <taxon>Pseudomonadota</taxon>
        <taxon>Alphaproteobacteria</taxon>
        <taxon>Caulobacterales</taxon>
        <taxon>Caulobacteraceae</taxon>
        <taxon>Phenylobacterium</taxon>
    </lineage>
</organism>
<gene>
    <name evidence="2" type="ORF">ABID41_003437</name>
</gene>
<accession>A0ABV2EMS2</accession>
<keyword evidence="3" id="KW-1185">Reference proteome</keyword>
<comment type="caution">
    <text evidence="2">The sequence shown here is derived from an EMBL/GenBank/DDBJ whole genome shotgun (WGS) entry which is preliminary data.</text>
</comment>
<name>A0ABV2EMS2_9CAUL</name>
<dbReference type="Proteomes" id="UP001549110">
    <property type="component" value="Unassembled WGS sequence"/>
</dbReference>
<evidence type="ECO:0000313" key="3">
    <source>
        <dbReference type="Proteomes" id="UP001549110"/>
    </source>
</evidence>
<reference evidence="2 3" key="1">
    <citation type="submission" date="2024-06" db="EMBL/GenBank/DDBJ databases">
        <title>Genomic Encyclopedia of Type Strains, Phase IV (KMG-IV): sequencing the most valuable type-strain genomes for metagenomic binning, comparative biology and taxonomic classification.</title>
        <authorList>
            <person name="Goeker M."/>
        </authorList>
    </citation>
    <scope>NUCLEOTIDE SEQUENCE [LARGE SCALE GENOMIC DNA]</scope>
    <source>
        <strain evidence="2 3">DSM 17809</strain>
    </source>
</reference>
<feature type="signal peptide" evidence="1">
    <location>
        <begin position="1"/>
        <end position="19"/>
    </location>
</feature>
<dbReference type="EMBL" id="JBEPLU010000003">
    <property type="protein sequence ID" value="MET3528298.1"/>
    <property type="molecule type" value="Genomic_DNA"/>
</dbReference>
<evidence type="ECO:0008006" key="4">
    <source>
        <dbReference type="Google" id="ProtNLM"/>
    </source>
</evidence>
<proteinExistence type="predicted"/>
<dbReference type="RefSeq" id="WP_354298247.1">
    <property type="nucleotide sequence ID" value="NZ_JBEPLU010000003.1"/>
</dbReference>
<evidence type="ECO:0000256" key="1">
    <source>
        <dbReference type="SAM" id="SignalP"/>
    </source>
</evidence>
<protein>
    <recommendedName>
        <fullName evidence="4">Invasion associated locus B family protein</fullName>
    </recommendedName>
</protein>